<evidence type="ECO:0008006" key="4">
    <source>
        <dbReference type="Google" id="ProtNLM"/>
    </source>
</evidence>
<evidence type="ECO:0000313" key="2">
    <source>
        <dbReference type="EMBL" id="MFC7304291.1"/>
    </source>
</evidence>
<accession>A0ABW2JFW8</accession>
<dbReference type="InterPro" id="IPR006311">
    <property type="entry name" value="TAT_signal"/>
</dbReference>
<evidence type="ECO:0000256" key="1">
    <source>
        <dbReference type="SAM" id="MobiDB-lite"/>
    </source>
</evidence>
<dbReference type="PROSITE" id="PS51318">
    <property type="entry name" value="TAT"/>
    <property type="match status" value="1"/>
</dbReference>
<dbReference type="EMBL" id="JBHTCF010000003">
    <property type="protein sequence ID" value="MFC7304291.1"/>
    <property type="molecule type" value="Genomic_DNA"/>
</dbReference>
<sequence length="268" mass="28944">MPHHDTKTGTPAVPATSSHRKKRNRLALTAAAAAVAAAGSAVLMSAASAERAGDAPGAAAPTGGGEEIWRGEPERGTDVFAGLDCVRPGKVTAQDDAFLFDRPAGVKRCEARSVAADGGDDEGRPELGYGFHEGRTYHLHWKVKTDTADAGTVFQWKSHPNAQQNYPVLLKVEDGRLKLFKVAPGEQWNLAWSAPMPENQYKTVDLTLTTARSADKGRVALSVDGTQVAAFPWRTWDSLNRPQWGTYGAEVQDKAARVWLTDLRITEK</sequence>
<proteinExistence type="predicted"/>
<dbReference type="RefSeq" id="WP_381828511.1">
    <property type="nucleotide sequence ID" value="NZ_JBHTCF010000003.1"/>
</dbReference>
<feature type="compositionally biased region" description="Low complexity" evidence="1">
    <location>
        <begin position="51"/>
        <end position="61"/>
    </location>
</feature>
<reference evidence="3" key="1">
    <citation type="journal article" date="2019" name="Int. J. Syst. Evol. Microbiol.">
        <title>The Global Catalogue of Microorganisms (GCM) 10K type strain sequencing project: providing services to taxonomists for standard genome sequencing and annotation.</title>
        <authorList>
            <consortium name="The Broad Institute Genomics Platform"/>
            <consortium name="The Broad Institute Genome Sequencing Center for Infectious Disease"/>
            <person name="Wu L."/>
            <person name="Ma J."/>
        </authorList>
    </citation>
    <scope>NUCLEOTIDE SEQUENCE [LARGE SCALE GENOMIC DNA]</scope>
    <source>
        <strain evidence="3">SYNS20</strain>
    </source>
</reference>
<dbReference type="Proteomes" id="UP001596523">
    <property type="component" value="Unassembled WGS sequence"/>
</dbReference>
<protein>
    <recommendedName>
        <fullName evidence="4">Polysaccharide lyase</fullName>
    </recommendedName>
</protein>
<keyword evidence="3" id="KW-1185">Reference proteome</keyword>
<organism evidence="2 3">
    <name type="scientific">Streptomyces monticola</name>
    <dbReference type="NCBI Taxonomy" id="2666263"/>
    <lineage>
        <taxon>Bacteria</taxon>
        <taxon>Bacillati</taxon>
        <taxon>Actinomycetota</taxon>
        <taxon>Actinomycetes</taxon>
        <taxon>Kitasatosporales</taxon>
        <taxon>Streptomycetaceae</taxon>
        <taxon>Streptomyces</taxon>
    </lineage>
</organism>
<feature type="region of interest" description="Disordered" evidence="1">
    <location>
        <begin position="1"/>
        <end position="23"/>
    </location>
</feature>
<gene>
    <name evidence="2" type="ORF">ACFQVC_08725</name>
</gene>
<name>A0ABW2JFW8_9ACTN</name>
<comment type="caution">
    <text evidence="2">The sequence shown here is derived from an EMBL/GenBank/DDBJ whole genome shotgun (WGS) entry which is preliminary data.</text>
</comment>
<evidence type="ECO:0000313" key="3">
    <source>
        <dbReference type="Proteomes" id="UP001596523"/>
    </source>
</evidence>
<feature type="region of interest" description="Disordered" evidence="1">
    <location>
        <begin position="51"/>
        <end position="71"/>
    </location>
</feature>